<dbReference type="Proteomes" id="UP000253490">
    <property type="component" value="Unassembled WGS sequence"/>
</dbReference>
<dbReference type="PANTHER" id="PTHR11557">
    <property type="entry name" value="PORPHOBILINOGEN DEAMINASE"/>
    <property type="match status" value="1"/>
</dbReference>
<comment type="catalytic activity">
    <reaction evidence="7 8">
        <text>4 porphobilinogen + H2O = hydroxymethylbilane + 4 NH4(+)</text>
        <dbReference type="Rhea" id="RHEA:13185"/>
        <dbReference type="ChEBI" id="CHEBI:15377"/>
        <dbReference type="ChEBI" id="CHEBI:28938"/>
        <dbReference type="ChEBI" id="CHEBI:57845"/>
        <dbReference type="ChEBI" id="CHEBI:58126"/>
        <dbReference type="EC" id="2.5.1.61"/>
    </reaction>
</comment>
<dbReference type="PIRSF" id="PIRSF001438">
    <property type="entry name" value="4pyrrol_synth_OHMeBilane_synth"/>
    <property type="match status" value="1"/>
</dbReference>
<dbReference type="Gene3D" id="3.40.190.10">
    <property type="entry name" value="Periplasmic binding protein-like II"/>
    <property type="match status" value="2"/>
</dbReference>
<feature type="domain" description="Porphobilinogen deaminase C-terminal" evidence="10">
    <location>
        <begin position="227"/>
        <end position="296"/>
    </location>
</feature>
<dbReference type="OrthoDB" id="9810298at2"/>
<dbReference type="GO" id="GO:0005737">
    <property type="term" value="C:cytoplasm"/>
    <property type="evidence" value="ECO:0007669"/>
    <property type="project" value="UniProtKB-UniRule"/>
</dbReference>
<dbReference type="Gene3D" id="3.30.160.40">
    <property type="entry name" value="Porphobilinogen deaminase, C-terminal domain"/>
    <property type="match status" value="1"/>
</dbReference>
<evidence type="ECO:0000256" key="5">
    <source>
        <dbReference type="ARBA" id="ARBA00022679"/>
    </source>
</evidence>
<dbReference type="AlphaFoldDB" id="A0A366IDW8"/>
<evidence type="ECO:0000256" key="7">
    <source>
        <dbReference type="ARBA" id="ARBA00048169"/>
    </source>
</evidence>
<keyword evidence="6 8" id="KW-0627">Porphyrin biosynthesis</keyword>
<organism evidence="11 12">
    <name type="scientific">Alkalibaculum bacchi</name>
    <dbReference type="NCBI Taxonomy" id="645887"/>
    <lineage>
        <taxon>Bacteria</taxon>
        <taxon>Bacillati</taxon>
        <taxon>Bacillota</taxon>
        <taxon>Clostridia</taxon>
        <taxon>Eubacteriales</taxon>
        <taxon>Eubacteriaceae</taxon>
        <taxon>Alkalibaculum</taxon>
    </lineage>
</organism>
<dbReference type="PRINTS" id="PR00151">
    <property type="entry name" value="PORPHBDMNASE"/>
</dbReference>
<accession>A0A366IDW8</accession>
<dbReference type="PANTHER" id="PTHR11557:SF0">
    <property type="entry name" value="PORPHOBILINOGEN DEAMINASE"/>
    <property type="match status" value="1"/>
</dbReference>
<feature type="modified residue" description="S-(dipyrrolylmethanemethyl)cysteine" evidence="8">
    <location>
        <position position="243"/>
    </location>
</feature>
<proteinExistence type="inferred from homology"/>
<evidence type="ECO:0000256" key="4">
    <source>
        <dbReference type="ARBA" id="ARBA00011245"/>
    </source>
</evidence>
<evidence type="ECO:0000256" key="3">
    <source>
        <dbReference type="ARBA" id="ARBA00005638"/>
    </source>
</evidence>
<dbReference type="HAMAP" id="MF_00260">
    <property type="entry name" value="Porphobil_deam"/>
    <property type="match status" value="1"/>
</dbReference>
<comment type="function">
    <text evidence="1 8">Tetrapolymerization of the monopyrrole PBG into the hydroxymethylbilane pre-uroporphyrinogen in several discrete steps.</text>
</comment>
<dbReference type="GO" id="GO:0006782">
    <property type="term" value="P:protoporphyrinogen IX biosynthetic process"/>
    <property type="evidence" value="ECO:0007669"/>
    <property type="project" value="UniProtKB-UniRule"/>
</dbReference>
<dbReference type="Pfam" id="PF03900">
    <property type="entry name" value="Porphobil_deamC"/>
    <property type="match status" value="1"/>
</dbReference>
<evidence type="ECO:0000256" key="1">
    <source>
        <dbReference type="ARBA" id="ARBA00002869"/>
    </source>
</evidence>
<comment type="caution">
    <text evidence="11">The sequence shown here is derived from an EMBL/GenBank/DDBJ whole genome shotgun (WGS) entry which is preliminary data.</text>
</comment>
<reference evidence="11 12" key="1">
    <citation type="submission" date="2018-06" db="EMBL/GenBank/DDBJ databases">
        <title>Genomic Encyclopedia of Type Strains, Phase IV (KMG-IV): sequencing the most valuable type-strain genomes for metagenomic binning, comparative biology and taxonomic classification.</title>
        <authorList>
            <person name="Goeker M."/>
        </authorList>
    </citation>
    <scope>NUCLEOTIDE SEQUENCE [LARGE SCALE GENOMIC DNA]</scope>
    <source>
        <strain evidence="11 12">DSM 22112</strain>
    </source>
</reference>
<sequence length="304" mass="34083">MKIIVGTRGSNLALTQTKWVVSQLQNNYPNTEFEIKTITTTGDRIQNVSLDKIGEKGVFVKEIEEQLLSGEIDLAVHSMKDMPGELPEGLMFSWVPEREDYRDVIVLKGGYKSLKDLPKGAVIGTGSKRRQFQLSKYREDLKFDSIRGNIETRVRKIEDQNLHGVILAAAGLKRIGLYEKLRNRIEPIEARIILPSPAQGILAIEIREENTQIHKMIESINHSESFLQATAERSFLKGLNGNCHIPMGALCAIKGENIEIEGLLGNEDGSVLIKRKAYGPKEDAEKLGWELAKDILKEMKGYEG</sequence>
<gene>
    <name evidence="8" type="primary">hemC</name>
    <name evidence="11" type="ORF">DES36_103188</name>
</gene>
<dbReference type="RefSeq" id="WP_113919850.1">
    <property type="nucleotide sequence ID" value="NZ_QNRX01000003.1"/>
</dbReference>
<keyword evidence="5 8" id="KW-0808">Transferase</keyword>
<comment type="cofactor">
    <cofactor evidence="8">
        <name>dipyrromethane</name>
        <dbReference type="ChEBI" id="CHEBI:60342"/>
    </cofactor>
    <text evidence="8">Binds 1 dipyrromethane group covalently.</text>
</comment>
<evidence type="ECO:0000259" key="10">
    <source>
        <dbReference type="Pfam" id="PF03900"/>
    </source>
</evidence>
<dbReference type="FunFam" id="3.40.190.10:FF:000005">
    <property type="entry name" value="Porphobilinogen deaminase"/>
    <property type="match status" value="1"/>
</dbReference>
<evidence type="ECO:0000256" key="6">
    <source>
        <dbReference type="ARBA" id="ARBA00023244"/>
    </source>
</evidence>
<comment type="similarity">
    <text evidence="3 8">Belongs to the HMBS family.</text>
</comment>
<evidence type="ECO:0000259" key="9">
    <source>
        <dbReference type="Pfam" id="PF01379"/>
    </source>
</evidence>
<evidence type="ECO:0000313" key="12">
    <source>
        <dbReference type="Proteomes" id="UP000253490"/>
    </source>
</evidence>
<dbReference type="SUPFAM" id="SSF54782">
    <property type="entry name" value="Porphobilinogen deaminase (hydroxymethylbilane synthase), C-terminal domain"/>
    <property type="match status" value="1"/>
</dbReference>
<comment type="miscellaneous">
    <text evidence="8">The porphobilinogen subunits are added to the dipyrromethane group.</text>
</comment>
<comment type="subunit">
    <text evidence="4 8">Monomer.</text>
</comment>
<dbReference type="FunFam" id="3.40.190.10:FF:000004">
    <property type="entry name" value="Porphobilinogen deaminase"/>
    <property type="match status" value="1"/>
</dbReference>
<protein>
    <recommendedName>
        <fullName evidence="8">Porphobilinogen deaminase</fullName>
        <shortName evidence="8">PBG</shortName>
        <ecNumber evidence="8">2.5.1.61</ecNumber>
    </recommendedName>
    <alternativeName>
        <fullName evidence="8">Hydroxymethylbilane synthase</fullName>
        <shortName evidence="8">HMBS</shortName>
    </alternativeName>
    <alternativeName>
        <fullName evidence="8">Pre-uroporphyrinogen synthase</fullName>
    </alternativeName>
</protein>
<dbReference type="SUPFAM" id="SSF53850">
    <property type="entry name" value="Periplasmic binding protein-like II"/>
    <property type="match status" value="1"/>
</dbReference>
<dbReference type="InterPro" id="IPR022417">
    <property type="entry name" value="Porphobilin_deaminase_N"/>
</dbReference>
<comment type="pathway">
    <text evidence="2">Porphyrin-containing compound metabolism; protoporphyrin-IX biosynthesis; coproporphyrinogen-III from 5-aminolevulinate: step 2/4.</text>
</comment>
<dbReference type="InterPro" id="IPR022419">
    <property type="entry name" value="Porphobilin_deaminase_cofac_BS"/>
</dbReference>
<feature type="domain" description="Porphobilinogen deaminase N-terminal" evidence="9">
    <location>
        <begin position="3"/>
        <end position="214"/>
    </location>
</feature>
<dbReference type="Pfam" id="PF01379">
    <property type="entry name" value="Porphobil_deam"/>
    <property type="match status" value="1"/>
</dbReference>
<dbReference type="PROSITE" id="PS00533">
    <property type="entry name" value="PORPHOBILINOGEN_DEAM"/>
    <property type="match status" value="1"/>
</dbReference>
<dbReference type="InterPro" id="IPR022418">
    <property type="entry name" value="Porphobilinogen_deaminase_C"/>
</dbReference>
<dbReference type="InterPro" id="IPR000860">
    <property type="entry name" value="HemC"/>
</dbReference>
<dbReference type="InterPro" id="IPR036803">
    <property type="entry name" value="Porphobilinogen_deaminase_C_sf"/>
</dbReference>
<dbReference type="NCBIfam" id="TIGR00212">
    <property type="entry name" value="hemC"/>
    <property type="match status" value="1"/>
</dbReference>
<keyword evidence="12" id="KW-1185">Reference proteome</keyword>
<evidence type="ECO:0000256" key="2">
    <source>
        <dbReference type="ARBA" id="ARBA00004735"/>
    </source>
</evidence>
<name>A0A366IDW8_9FIRM</name>
<dbReference type="GO" id="GO:0004418">
    <property type="term" value="F:hydroxymethylbilane synthase activity"/>
    <property type="evidence" value="ECO:0007669"/>
    <property type="project" value="UniProtKB-UniRule"/>
</dbReference>
<dbReference type="EC" id="2.5.1.61" evidence="8"/>
<evidence type="ECO:0000256" key="8">
    <source>
        <dbReference type="HAMAP-Rule" id="MF_00260"/>
    </source>
</evidence>
<evidence type="ECO:0000313" key="11">
    <source>
        <dbReference type="EMBL" id="RBP68424.1"/>
    </source>
</evidence>
<dbReference type="EMBL" id="QNRX01000003">
    <property type="protein sequence ID" value="RBP68424.1"/>
    <property type="molecule type" value="Genomic_DNA"/>
</dbReference>